<dbReference type="CDD" id="cd05403">
    <property type="entry name" value="NT_KNTase_like"/>
    <property type="match status" value="1"/>
</dbReference>
<name>A0A177MZK9_9GAMM</name>
<comment type="caution">
    <text evidence="2">The sequence shown here is derived from an EMBL/GenBank/DDBJ whole genome shotgun (WGS) entry which is preliminary data.</text>
</comment>
<gene>
    <name evidence="2" type="ORF">A1507_20855</name>
</gene>
<dbReference type="SUPFAM" id="SSF81301">
    <property type="entry name" value="Nucleotidyltransferase"/>
    <property type="match status" value="1"/>
</dbReference>
<feature type="domain" description="Polymerase beta nucleotidyltransferase" evidence="1">
    <location>
        <begin position="22"/>
        <end position="107"/>
    </location>
</feature>
<dbReference type="OrthoDB" id="9803106at2"/>
<dbReference type="RefSeq" id="WP_064042456.1">
    <property type="nucleotide sequence ID" value="NZ_LUUJ01000124.1"/>
</dbReference>
<reference evidence="2 3" key="1">
    <citation type="submission" date="2016-03" db="EMBL/GenBank/DDBJ databases">
        <authorList>
            <person name="Ploux O."/>
        </authorList>
    </citation>
    <scope>NUCLEOTIDE SEQUENCE [LARGE SCALE GENOMIC DNA]</scope>
    <source>
        <strain evidence="2 3">R-45378</strain>
    </source>
</reference>
<dbReference type="Proteomes" id="UP000077857">
    <property type="component" value="Unassembled WGS sequence"/>
</dbReference>
<dbReference type="EMBL" id="LUUJ01000124">
    <property type="protein sequence ID" value="OAI11147.1"/>
    <property type="molecule type" value="Genomic_DNA"/>
</dbReference>
<dbReference type="Gene3D" id="3.30.460.10">
    <property type="entry name" value="Beta Polymerase, domain 2"/>
    <property type="match status" value="1"/>
</dbReference>
<evidence type="ECO:0000259" key="1">
    <source>
        <dbReference type="Pfam" id="PF18765"/>
    </source>
</evidence>
<dbReference type="InterPro" id="IPR041633">
    <property type="entry name" value="Polbeta"/>
</dbReference>
<dbReference type="InterPro" id="IPR043519">
    <property type="entry name" value="NT_sf"/>
</dbReference>
<evidence type="ECO:0000313" key="2">
    <source>
        <dbReference type="EMBL" id="OAI11147.1"/>
    </source>
</evidence>
<evidence type="ECO:0000313" key="3">
    <source>
        <dbReference type="Proteomes" id="UP000077857"/>
    </source>
</evidence>
<dbReference type="AlphaFoldDB" id="A0A177MZK9"/>
<proteinExistence type="predicted"/>
<protein>
    <recommendedName>
        <fullName evidence="1">Polymerase beta nucleotidyltransferase domain-containing protein</fullName>
    </recommendedName>
</protein>
<sequence length="109" mass="12352">MTAISPKVCDRFGLKPHTISAIQRVFAKYPQVERAILYGSRAKGNYRPGSDIDLTLFGDNLSYADLCRIETEIDDLLLPYTLDLSLYAQIDNADLREHIQRVGLVFYPS</sequence>
<dbReference type="Pfam" id="PF18765">
    <property type="entry name" value="Polbeta"/>
    <property type="match status" value="1"/>
</dbReference>
<accession>A0A177MZK9</accession>
<organism evidence="2 3">
    <name type="scientific">Methylomonas koyamae</name>
    <dbReference type="NCBI Taxonomy" id="702114"/>
    <lineage>
        <taxon>Bacteria</taxon>
        <taxon>Pseudomonadati</taxon>
        <taxon>Pseudomonadota</taxon>
        <taxon>Gammaproteobacteria</taxon>
        <taxon>Methylococcales</taxon>
        <taxon>Methylococcaceae</taxon>
        <taxon>Methylomonas</taxon>
    </lineage>
</organism>